<evidence type="ECO:0000313" key="2">
    <source>
        <dbReference type="EMBL" id="MFD1863206.1"/>
    </source>
</evidence>
<organism evidence="2 3">
    <name type="scientific">Planococcus chinensis</name>
    <dbReference type="NCBI Taxonomy" id="272917"/>
    <lineage>
        <taxon>Bacteria</taxon>
        <taxon>Bacillati</taxon>
        <taxon>Bacillota</taxon>
        <taxon>Bacilli</taxon>
        <taxon>Bacillales</taxon>
        <taxon>Caryophanaceae</taxon>
        <taxon>Planococcus</taxon>
    </lineage>
</organism>
<feature type="transmembrane region" description="Helical" evidence="1">
    <location>
        <begin position="98"/>
        <end position="117"/>
    </location>
</feature>
<dbReference type="Proteomes" id="UP001597273">
    <property type="component" value="Unassembled WGS sequence"/>
</dbReference>
<dbReference type="NCBIfam" id="NF035952">
    <property type="entry name" value="WxPxxD_TM"/>
    <property type="match status" value="1"/>
</dbReference>
<feature type="transmembrane region" description="Helical" evidence="1">
    <location>
        <begin position="170"/>
        <end position="190"/>
    </location>
</feature>
<keyword evidence="1" id="KW-0812">Transmembrane</keyword>
<sequence length="245" mass="28242">MRQLSKLHTLFLLLFFALVWYAQNQPYIAAYRAREPVSEDKFIELLYYMNSSASGYSSIQNYCLVYLIPFLLLLQQLFKNEKSHEVIRHRGREKLFLLRFREIAFAAMFIGVVHSLVNVGASFLAFETSLVLSSDLLMYSLMNGLSLSLFYSVVGLIYSIQRDWFLSEGAPLVGTLLLIGGLFFFTKLLMPNAWTPLKDLILLTRFFEQVITWHGVAWIYAKQTILAIILFLFASSVAGRKDYIK</sequence>
<keyword evidence="3" id="KW-1185">Reference proteome</keyword>
<reference evidence="3" key="1">
    <citation type="journal article" date="2019" name="Int. J. Syst. Evol. Microbiol.">
        <title>The Global Catalogue of Microorganisms (GCM) 10K type strain sequencing project: providing services to taxonomists for standard genome sequencing and annotation.</title>
        <authorList>
            <consortium name="The Broad Institute Genomics Platform"/>
            <consortium name="The Broad Institute Genome Sequencing Center for Infectious Disease"/>
            <person name="Wu L."/>
            <person name="Ma J."/>
        </authorList>
    </citation>
    <scope>NUCLEOTIDE SEQUENCE [LARGE SCALE GENOMIC DNA]</scope>
    <source>
        <strain evidence="3">CGMCC 1.15475</strain>
    </source>
</reference>
<evidence type="ECO:0000313" key="3">
    <source>
        <dbReference type="Proteomes" id="UP001597273"/>
    </source>
</evidence>
<evidence type="ECO:0000256" key="1">
    <source>
        <dbReference type="SAM" id="Phobius"/>
    </source>
</evidence>
<dbReference type="EMBL" id="JBHUFW010000005">
    <property type="protein sequence ID" value="MFD1863206.1"/>
    <property type="molecule type" value="Genomic_DNA"/>
</dbReference>
<gene>
    <name evidence="2" type="ORF">ACFSDB_09695</name>
</gene>
<feature type="transmembrane region" description="Helical" evidence="1">
    <location>
        <begin position="59"/>
        <end position="78"/>
    </location>
</feature>
<feature type="transmembrane region" description="Helical" evidence="1">
    <location>
        <begin position="210"/>
        <end position="234"/>
    </location>
</feature>
<feature type="transmembrane region" description="Helical" evidence="1">
    <location>
        <begin position="137"/>
        <end position="158"/>
    </location>
</feature>
<name>A0ABW4QHY1_9BACL</name>
<keyword evidence="1" id="KW-1133">Transmembrane helix</keyword>
<keyword evidence="1" id="KW-0472">Membrane</keyword>
<dbReference type="RefSeq" id="WP_204892098.1">
    <property type="nucleotide sequence ID" value="NZ_JBHUFW010000005.1"/>
</dbReference>
<comment type="caution">
    <text evidence="2">The sequence shown here is derived from an EMBL/GenBank/DDBJ whole genome shotgun (WGS) entry which is preliminary data.</text>
</comment>
<proteinExistence type="predicted"/>
<accession>A0ABW4QHY1</accession>
<protein>
    <submittedName>
        <fullName evidence="2">WxPxxD family membrane protein</fullName>
    </submittedName>
</protein>